<feature type="region of interest" description="Disordered" evidence="3">
    <location>
        <begin position="319"/>
        <end position="355"/>
    </location>
</feature>
<keyword evidence="7" id="KW-1185">Reference proteome</keyword>
<keyword evidence="1 2" id="KW-0728">SH3 domain</keyword>
<dbReference type="AlphaFoldDB" id="A0A162UIB9"/>
<reference evidence="7" key="1">
    <citation type="submission" date="2015-06" db="EMBL/GenBank/DDBJ databases">
        <title>Expansion of signal transduction pathways in fungi by whole-genome duplication.</title>
        <authorList>
            <consortium name="DOE Joint Genome Institute"/>
            <person name="Corrochano L.M."/>
            <person name="Kuo A."/>
            <person name="Marcet-Houben M."/>
            <person name="Polaino S."/>
            <person name="Salamov A."/>
            <person name="Villalobos J.M."/>
            <person name="Alvarez M.I."/>
            <person name="Avalos J."/>
            <person name="Benito E.P."/>
            <person name="Benoit I."/>
            <person name="Burger G."/>
            <person name="Camino L.P."/>
            <person name="Canovas D."/>
            <person name="Cerda-Olmedo E."/>
            <person name="Cheng J.-F."/>
            <person name="Dominguez A."/>
            <person name="Elias M."/>
            <person name="Eslava A.P."/>
            <person name="Glaser F."/>
            <person name="Grimwood J."/>
            <person name="Gutierrez G."/>
            <person name="Heitman J."/>
            <person name="Henrissat B."/>
            <person name="Iturriaga E.A."/>
            <person name="Lang B.F."/>
            <person name="Lavin J.L."/>
            <person name="Lee S."/>
            <person name="Li W."/>
            <person name="Lindquist E."/>
            <person name="Lopez-Garcia S."/>
            <person name="Luque E.M."/>
            <person name="Marcos A.T."/>
            <person name="Martin J."/>
            <person name="McCluskey K."/>
            <person name="Medina H.R."/>
            <person name="Miralles-Duran A."/>
            <person name="Miyazaki A."/>
            <person name="Munoz-Torres E."/>
            <person name="Oguiza J.A."/>
            <person name="Ohm R."/>
            <person name="Olmedo M."/>
            <person name="Orejas M."/>
            <person name="Ortiz-Castellanos L."/>
            <person name="Pisabarro A.G."/>
            <person name="Rodriguez-Romero J."/>
            <person name="Ruiz-Herrera J."/>
            <person name="Ruiz-Vazquez R."/>
            <person name="Sanz C."/>
            <person name="Schackwitz W."/>
            <person name="Schmutz J."/>
            <person name="Shahriari M."/>
            <person name="Shelest E."/>
            <person name="Silva-Franco F."/>
            <person name="Soanes D."/>
            <person name="Syed K."/>
            <person name="Tagua V.G."/>
            <person name="Talbot N.J."/>
            <person name="Thon M."/>
            <person name="De vries R.P."/>
            <person name="Wiebenga A."/>
            <person name="Yadav J.S."/>
            <person name="Braun E.L."/>
            <person name="Baker S."/>
            <person name="Garre V."/>
            <person name="Horwitz B."/>
            <person name="Torres-Martinez S."/>
            <person name="Idnurm A."/>
            <person name="Herrera-Estrella A."/>
            <person name="Gabaldon T."/>
            <person name="Grigoriev I.V."/>
        </authorList>
    </citation>
    <scope>NUCLEOTIDE SEQUENCE [LARGE SCALE GENOMIC DNA]</scope>
    <source>
        <strain evidence="7">NRRL 1555(-)</strain>
    </source>
</reference>
<evidence type="ECO:0000256" key="4">
    <source>
        <dbReference type="SAM" id="Phobius"/>
    </source>
</evidence>
<dbReference type="Proteomes" id="UP000077315">
    <property type="component" value="Unassembled WGS sequence"/>
</dbReference>
<feature type="region of interest" description="Disordered" evidence="3">
    <location>
        <begin position="50"/>
        <end position="109"/>
    </location>
</feature>
<evidence type="ECO:0000313" key="7">
    <source>
        <dbReference type="Proteomes" id="UP000077315"/>
    </source>
</evidence>
<name>A0A162UIB9_PHYB8</name>
<dbReference type="PANTHER" id="PTHR36721">
    <property type="entry name" value="PROLINE-RICH FAMILY PROTEIN"/>
    <property type="match status" value="1"/>
</dbReference>
<sequence length="355" mass="38226">MSPTQRRFIIRRAVSDESITPKTTAPLSFANNASQKTSVFTTTKAQVAPVSSAAASAKPSSKTSKTTTRSSLISKANPPSTPVVLYTSPTSSPTARSTNSALAAGSDSGSGGISGGGIAGIVIGVLAVVAIIAFALVRRRRRNIREDQRNSRFFNTPSNVTPAIVHGYASNLQSPYSEKQNTISVSPYSIKQQQQQQTAISMPPATLQNNYNNINNQHTNQESMMYSNQSNFVTPIPITQEKAVSTPAPEETGAADVWQHPIGTFTVITTFMPSLNDELTILPGDRVKLFVEYDDGWCLGVNESRGNAQGVFPLHCIREPPQESRPNSSMAMTVPSVSDDHRLSKRGSSVLRQKE</sequence>
<dbReference type="SUPFAM" id="SSF50044">
    <property type="entry name" value="SH3-domain"/>
    <property type="match status" value="1"/>
</dbReference>
<keyword evidence="4" id="KW-1133">Transmembrane helix</keyword>
<feature type="compositionally biased region" description="Polar residues" evidence="3">
    <location>
        <begin position="346"/>
        <end position="355"/>
    </location>
</feature>
<dbReference type="GeneID" id="28991945"/>
<keyword evidence="4" id="KW-0812">Transmembrane</keyword>
<dbReference type="Gene3D" id="2.30.30.40">
    <property type="entry name" value="SH3 Domains"/>
    <property type="match status" value="1"/>
</dbReference>
<dbReference type="SMART" id="SM00326">
    <property type="entry name" value="SH3"/>
    <property type="match status" value="1"/>
</dbReference>
<dbReference type="EMBL" id="KV440977">
    <property type="protein sequence ID" value="OAD75433.1"/>
    <property type="molecule type" value="Genomic_DNA"/>
</dbReference>
<organism evidence="6 7">
    <name type="scientific">Phycomyces blakesleeanus (strain ATCC 8743b / DSM 1359 / FGSC 10004 / NBRC 33097 / NRRL 1555)</name>
    <dbReference type="NCBI Taxonomy" id="763407"/>
    <lineage>
        <taxon>Eukaryota</taxon>
        <taxon>Fungi</taxon>
        <taxon>Fungi incertae sedis</taxon>
        <taxon>Mucoromycota</taxon>
        <taxon>Mucoromycotina</taxon>
        <taxon>Mucoromycetes</taxon>
        <taxon>Mucorales</taxon>
        <taxon>Phycomycetaceae</taxon>
        <taxon>Phycomyces</taxon>
    </lineage>
</organism>
<dbReference type="OrthoDB" id="5340910at2759"/>
<feature type="compositionally biased region" description="Low complexity" evidence="3">
    <location>
        <begin position="51"/>
        <end position="75"/>
    </location>
</feature>
<keyword evidence="4" id="KW-0472">Membrane</keyword>
<evidence type="ECO:0000259" key="5">
    <source>
        <dbReference type="PROSITE" id="PS50002"/>
    </source>
</evidence>
<accession>A0A162UIB9</accession>
<dbReference type="PROSITE" id="PS50002">
    <property type="entry name" value="SH3"/>
    <property type="match status" value="1"/>
</dbReference>
<dbReference type="PANTHER" id="PTHR36721:SF15">
    <property type="entry name" value="EN_SPM-LIKE TRANSPOSON PROTEIN"/>
    <property type="match status" value="1"/>
</dbReference>
<proteinExistence type="predicted"/>
<gene>
    <name evidence="6" type="ORF">PHYBLDRAFT_143676</name>
</gene>
<feature type="transmembrane region" description="Helical" evidence="4">
    <location>
        <begin position="117"/>
        <end position="137"/>
    </location>
</feature>
<evidence type="ECO:0000313" key="6">
    <source>
        <dbReference type="EMBL" id="OAD75433.1"/>
    </source>
</evidence>
<dbReference type="InterPro" id="IPR001452">
    <property type="entry name" value="SH3_domain"/>
</dbReference>
<dbReference type="VEuPathDB" id="FungiDB:PHYBLDRAFT_143676"/>
<dbReference type="InterPro" id="IPR036028">
    <property type="entry name" value="SH3-like_dom_sf"/>
</dbReference>
<evidence type="ECO:0000256" key="1">
    <source>
        <dbReference type="ARBA" id="ARBA00022443"/>
    </source>
</evidence>
<evidence type="ECO:0000256" key="3">
    <source>
        <dbReference type="SAM" id="MobiDB-lite"/>
    </source>
</evidence>
<feature type="domain" description="SH3" evidence="5">
    <location>
        <begin position="260"/>
        <end position="322"/>
    </location>
</feature>
<dbReference type="InParanoid" id="A0A162UIB9"/>
<dbReference type="RefSeq" id="XP_018293473.1">
    <property type="nucleotide sequence ID" value="XM_018431039.1"/>
</dbReference>
<feature type="compositionally biased region" description="Low complexity" evidence="3">
    <location>
        <begin position="87"/>
        <end position="107"/>
    </location>
</feature>
<evidence type="ECO:0000256" key="2">
    <source>
        <dbReference type="PROSITE-ProRule" id="PRU00192"/>
    </source>
</evidence>
<protein>
    <recommendedName>
        <fullName evidence="5">SH3 domain-containing protein</fullName>
    </recommendedName>
</protein>
<dbReference type="STRING" id="763407.A0A162UIB9"/>